<organism evidence="3 4">
    <name type="scientific">Alteromonas phage vB_AspP-H4/4</name>
    <dbReference type="NCBI Taxonomy" id="2928692"/>
    <lineage>
        <taxon>Viruses</taxon>
        <taxon>Duplodnaviria</taxon>
        <taxon>Heunggongvirae</taxon>
        <taxon>Uroviricota</taxon>
        <taxon>Caudoviricetes</taxon>
        <taxon>Autographivirales</taxon>
        <taxon>Foturvirus</taxon>
        <taxon>Foturvirus H44</taxon>
    </lineage>
</organism>
<name>A0A220YL75_9CAUD</name>
<dbReference type="InterPro" id="IPR023346">
    <property type="entry name" value="Lysozyme-like_dom_sf"/>
</dbReference>
<evidence type="ECO:0000313" key="4">
    <source>
        <dbReference type="Proteomes" id="UP000222639"/>
    </source>
</evidence>
<reference evidence="4" key="1">
    <citation type="submission" date="2017-06" db="EMBL/GenBank/DDBJ databases">
        <title>Complete genome sequence of Alteromonas virus vB_AspP-H4/4.</title>
        <authorList>
            <person name="Kallies R."/>
        </authorList>
    </citation>
    <scope>NUCLEOTIDE SEQUENCE [LARGE SCALE GENOMIC DNA]</scope>
</reference>
<gene>
    <name evidence="3" type="ORF">vBAspPH44_39</name>
</gene>
<dbReference type="InterPro" id="IPR023347">
    <property type="entry name" value="Lysozyme_dom_sf"/>
</dbReference>
<dbReference type="SUPFAM" id="SSF53955">
    <property type="entry name" value="Lysozyme-like"/>
    <property type="match status" value="1"/>
</dbReference>
<keyword evidence="1" id="KW-0929">Antimicrobial</keyword>
<dbReference type="Proteomes" id="UP000222639">
    <property type="component" value="Segment"/>
</dbReference>
<keyword evidence="4" id="KW-1185">Reference proteome</keyword>
<accession>A0A220YL75</accession>
<evidence type="ECO:0000313" key="3">
    <source>
        <dbReference type="EMBL" id="ASL24422.1"/>
    </source>
</evidence>
<proteinExistence type="predicted"/>
<keyword evidence="2" id="KW-0081">Bacteriolytic enzyme</keyword>
<dbReference type="Gene3D" id="1.10.530.40">
    <property type="match status" value="1"/>
</dbReference>
<dbReference type="GO" id="GO:0003796">
    <property type="term" value="F:lysozyme activity"/>
    <property type="evidence" value="ECO:0007669"/>
    <property type="project" value="InterPro"/>
</dbReference>
<evidence type="ECO:0000256" key="2">
    <source>
        <dbReference type="ARBA" id="ARBA00022638"/>
    </source>
</evidence>
<dbReference type="EMBL" id="MF278336">
    <property type="protein sequence ID" value="ASL24422.1"/>
    <property type="molecule type" value="Genomic_DNA"/>
</dbReference>
<dbReference type="GO" id="GO:0031640">
    <property type="term" value="P:killing of cells of another organism"/>
    <property type="evidence" value="ECO:0007669"/>
    <property type="project" value="UniProtKB-KW"/>
</dbReference>
<protein>
    <submittedName>
        <fullName evidence="3">Endolysin</fullName>
    </submittedName>
</protein>
<evidence type="ECO:0000256" key="1">
    <source>
        <dbReference type="ARBA" id="ARBA00022529"/>
    </source>
</evidence>
<dbReference type="GO" id="GO:0042742">
    <property type="term" value="P:defense response to bacterium"/>
    <property type="evidence" value="ECO:0007669"/>
    <property type="project" value="UniProtKB-KW"/>
</dbReference>
<sequence length="161" mass="18021">MTYHGKEAVAKLEATLGRPLSLAERRVAEEEGYVDGEYKDDKGITTSGVGQTGKFRGMSFEDTFEEHAKYARNSIDNFDELPEELQAEFIQLAYRGDLQQSPTARKLFNSGDYKAAGVELLNHQEYNKRKATGKDDGVVRRLEAAAHQIQMYSGSPDPVKK</sequence>